<dbReference type="GO" id="GO:0003676">
    <property type="term" value="F:nucleic acid binding"/>
    <property type="evidence" value="ECO:0007669"/>
    <property type="project" value="InterPro"/>
</dbReference>
<evidence type="ECO:0000259" key="3">
    <source>
        <dbReference type="PROSITE" id="PS50158"/>
    </source>
</evidence>
<feature type="domain" description="CCHC-type" evidence="3">
    <location>
        <begin position="74"/>
        <end position="90"/>
    </location>
</feature>
<evidence type="ECO:0000256" key="1">
    <source>
        <dbReference type="PROSITE-ProRule" id="PRU00047"/>
    </source>
</evidence>
<dbReference type="Gene3D" id="4.10.60.10">
    <property type="entry name" value="Zinc finger, CCHC-type"/>
    <property type="match status" value="1"/>
</dbReference>
<keyword evidence="1" id="KW-0863">Zinc-finger</keyword>
<dbReference type="AlphaFoldDB" id="A0A2H6NAP1"/>
<proteinExistence type="predicted"/>
<keyword evidence="1" id="KW-0862">Zinc</keyword>
<dbReference type="SMART" id="SM00343">
    <property type="entry name" value="ZnF_C2HC"/>
    <property type="match status" value="1"/>
</dbReference>
<organism evidence="4">
    <name type="scientific">Micrurus carvalhoi</name>
    <dbReference type="NCBI Taxonomy" id="3147026"/>
    <lineage>
        <taxon>Eukaryota</taxon>
        <taxon>Metazoa</taxon>
        <taxon>Chordata</taxon>
        <taxon>Craniata</taxon>
        <taxon>Vertebrata</taxon>
        <taxon>Euteleostomi</taxon>
        <taxon>Lepidosauria</taxon>
        <taxon>Squamata</taxon>
        <taxon>Bifurcata</taxon>
        <taxon>Unidentata</taxon>
        <taxon>Episquamata</taxon>
        <taxon>Toxicofera</taxon>
        <taxon>Serpentes</taxon>
        <taxon>Colubroidea</taxon>
        <taxon>Elapidae</taxon>
        <taxon>Elapinae</taxon>
        <taxon>Micrurus</taxon>
    </lineage>
</organism>
<dbReference type="Pfam" id="PF00098">
    <property type="entry name" value="zf-CCHC"/>
    <property type="match status" value="1"/>
</dbReference>
<name>A0A2H6NAP1_9SAUR</name>
<protein>
    <recommendedName>
        <fullName evidence="3">CCHC-type domain-containing protein</fullName>
    </recommendedName>
</protein>
<evidence type="ECO:0000256" key="2">
    <source>
        <dbReference type="SAM" id="MobiDB-lite"/>
    </source>
</evidence>
<feature type="region of interest" description="Disordered" evidence="2">
    <location>
        <begin position="80"/>
        <end position="135"/>
    </location>
</feature>
<reference evidence="4" key="1">
    <citation type="submission" date="2017-07" db="EMBL/GenBank/DDBJ databases">
        <authorList>
            <person name="Mikheyev A."/>
            <person name="Grau M."/>
        </authorList>
    </citation>
    <scope>NUCLEOTIDE SEQUENCE</scope>
    <source>
        <tissue evidence="4">Venom_gland</tissue>
    </source>
</reference>
<keyword evidence="1" id="KW-0479">Metal-binding</keyword>
<dbReference type="EMBL" id="IACI01068977">
    <property type="protein sequence ID" value="LAA26212.1"/>
    <property type="molecule type" value="Transcribed_RNA"/>
</dbReference>
<feature type="compositionally biased region" description="Polar residues" evidence="2">
    <location>
        <begin position="90"/>
        <end position="100"/>
    </location>
</feature>
<accession>A0A2H6NAP1</accession>
<dbReference type="InterPro" id="IPR001878">
    <property type="entry name" value="Znf_CCHC"/>
</dbReference>
<sequence length="135" mass="15605">MISIIINYLTYEWKEAITKINQVPIVQRTVELVSRILTEEALMMATSHLRRPPASRAPARRDYRGRVHVPRMPRCFNCNRIGHTSRDCPQRTQAPTTYQPRGTDFRRGSGRGQCRRGPKRDPDSSLITLRMPDSD</sequence>
<reference evidence="4" key="2">
    <citation type="submission" date="2017-12" db="EMBL/GenBank/DDBJ databases">
        <title>Coralsnake Venomics: Analyses of Venom Gland Transcriptomes and Proteomes of Six Brazilian Taxa.</title>
        <authorList>
            <person name="Aird S.D."/>
            <person name="Jorge da Silva N."/>
            <person name="Qiu L."/>
            <person name="Villar-Briones A."/>
            <person name="Aparecida-Saddi V."/>
            <person name="Campos-Telles M.P."/>
            <person name="Grau M."/>
            <person name="Mikheyev A.S."/>
        </authorList>
    </citation>
    <scope>NUCLEOTIDE SEQUENCE</scope>
    <source>
        <tissue evidence="4">Venom_gland</tissue>
    </source>
</reference>
<dbReference type="InterPro" id="IPR036875">
    <property type="entry name" value="Znf_CCHC_sf"/>
</dbReference>
<dbReference type="SUPFAM" id="SSF57756">
    <property type="entry name" value="Retrovirus zinc finger-like domains"/>
    <property type="match status" value="1"/>
</dbReference>
<dbReference type="GO" id="GO:0008270">
    <property type="term" value="F:zinc ion binding"/>
    <property type="evidence" value="ECO:0007669"/>
    <property type="project" value="UniProtKB-KW"/>
</dbReference>
<evidence type="ECO:0000313" key="4">
    <source>
        <dbReference type="EMBL" id="LAA26212.1"/>
    </source>
</evidence>
<dbReference type="PROSITE" id="PS50158">
    <property type="entry name" value="ZF_CCHC"/>
    <property type="match status" value="1"/>
</dbReference>